<keyword evidence="9 15" id="KW-0418">Kinase</keyword>
<keyword evidence="7" id="KW-0479">Metal-binding</keyword>
<dbReference type="GO" id="GO:0030955">
    <property type="term" value="F:potassium ion binding"/>
    <property type="evidence" value="ECO:0007669"/>
    <property type="project" value="InterPro"/>
</dbReference>
<dbReference type="GO" id="GO:0005524">
    <property type="term" value="F:ATP binding"/>
    <property type="evidence" value="ECO:0007669"/>
    <property type="project" value="UniProtKB-KW"/>
</dbReference>
<comment type="cofactor">
    <cofactor evidence="1">
        <name>Mg(2+)</name>
        <dbReference type="ChEBI" id="CHEBI:18420"/>
    </cofactor>
</comment>
<dbReference type="PRINTS" id="PR01050">
    <property type="entry name" value="PYRUVTKNASE"/>
</dbReference>
<dbReference type="UniPathway" id="UPA00109">
    <property type="reaction ID" value="UER00188"/>
</dbReference>
<evidence type="ECO:0000259" key="16">
    <source>
        <dbReference type="Pfam" id="PF00224"/>
    </source>
</evidence>
<comment type="similarity">
    <text evidence="4 15">Belongs to the pyruvate kinase family.</text>
</comment>
<dbReference type="Pfam" id="PF02887">
    <property type="entry name" value="PK_C"/>
    <property type="match status" value="1"/>
</dbReference>
<dbReference type="GO" id="GO:0016301">
    <property type="term" value="F:kinase activity"/>
    <property type="evidence" value="ECO:0007669"/>
    <property type="project" value="UniProtKB-KW"/>
</dbReference>
<keyword evidence="12 15" id="KW-0324">Glycolysis</keyword>
<dbReference type="FunFam" id="2.40.33.10:FF:000001">
    <property type="entry name" value="Pyruvate kinase"/>
    <property type="match status" value="1"/>
</dbReference>
<dbReference type="SUPFAM" id="SSF52935">
    <property type="entry name" value="PK C-terminal domain-like"/>
    <property type="match status" value="1"/>
</dbReference>
<dbReference type="Gene3D" id="2.40.33.10">
    <property type="entry name" value="PK beta-barrel domain-like"/>
    <property type="match status" value="1"/>
</dbReference>
<dbReference type="Proteomes" id="UP000033188">
    <property type="component" value="Chromosome 3"/>
</dbReference>
<dbReference type="InterPro" id="IPR040442">
    <property type="entry name" value="Pyrv_kinase-like_dom_sf"/>
</dbReference>
<evidence type="ECO:0000256" key="5">
    <source>
        <dbReference type="ARBA" id="ARBA00012142"/>
    </source>
</evidence>
<evidence type="ECO:0000256" key="6">
    <source>
        <dbReference type="ARBA" id="ARBA00022679"/>
    </source>
</evidence>
<evidence type="ECO:0000256" key="15">
    <source>
        <dbReference type="RuleBase" id="RU000504"/>
    </source>
</evidence>
<dbReference type="PROSITE" id="PS00110">
    <property type="entry name" value="PYRUVATE_KINASE"/>
    <property type="match status" value="1"/>
</dbReference>
<dbReference type="OMA" id="HQGRYDR"/>
<dbReference type="Gene3D" id="3.40.1380.20">
    <property type="entry name" value="Pyruvate kinase, C-terminal domain"/>
    <property type="match status" value="1"/>
</dbReference>
<dbReference type="KEGG" id="bbig:BBBOND_0307100"/>
<keyword evidence="10" id="KW-0067">ATP-binding</keyword>
<dbReference type="Gene3D" id="3.20.20.60">
    <property type="entry name" value="Phosphoenolpyruvate-binding domains"/>
    <property type="match status" value="1"/>
</dbReference>
<dbReference type="EMBL" id="LK391709">
    <property type="protein sequence ID" value="CDR96806.1"/>
    <property type="molecule type" value="Genomic_DNA"/>
</dbReference>
<dbReference type="EC" id="2.7.1.40" evidence="5 15"/>
<keyword evidence="8" id="KW-0547">Nucleotide-binding</keyword>
<comment type="catalytic activity">
    <reaction evidence="14 15">
        <text>pyruvate + ATP = phosphoenolpyruvate + ADP + H(+)</text>
        <dbReference type="Rhea" id="RHEA:18157"/>
        <dbReference type="ChEBI" id="CHEBI:15361"/>
        <dbReference type="ChEBI" id="CHEBI:15378"/>
        <dbReference type="ChEBI" id="CHEBI:30616"/>
        <dbReference type="ChEBI" id="CHEBI:58702"/>
        <dbReference type="ChEBI" id="CHEBI:456216"/>
        <dbReference type="EC" id="2.7.1.40"/>
    </reaction>
</comment>
<evidence type="ECO:0000256" key="13">
    <source>
        <dbReference type="ARBA" id="ARBA00023317"/>
    </source>
</evidence>
<dbReference type="PANTHER" id="PTHR11817">
    <property type="entry name" value="PYRUVATE KINASE"/>
    <property type="match status" value="1"/>
</dbReference>
<dbReference type="NCBIfam" id="TIGR01064">
    <property type="entry name" value="pyruv_kin"/>
    <property type="match status" value="1"/>
</dbReference>
<dbReference type="NCBIfam" id="NF004491">
    <property type="entry name" value="PRK05826.1"/>
    <property type="match status" value="1"/>
</dbReference>
<comment type="cofactor">
    <cofactor evidence="2">
        <name>K(+)</name>
        <dbReference type="ChEBI" id="CHEBI:29103"/>
    </cofactor>
</comment>
<dbReference type="SUPFAM" id="SSF51621">
    <property type="entry name" value="Phosphoenolpyruvate/pyruvate domain"/>
    <property type="match status" value="1"/>
</dbReference>
<keyword evidence="11 15" id="KW-0460">Magnesium</keyword>
<dbReference type="RefSeq" id="XP_012768992.1">
    <property type="nucleotide sequence ID" value="XM_012913538.1"/>
</dbReference>
<evidence type="ECO:0000256" key="11">
    <source>
        <dbReference type="ARBA" id="ARBA00022842"/>
    </source>
</evidence>
<dbReference type="GeneID" id="24565347"/>
<evidence type="ECO:0000256" key="3">
    <source>
        <dbReference type="ARBA" id="ARBA00004997"/>
    </source>
</evidence>
<feature type="domain" description="Pyruvate kinase C-terminal" evidence="17">
    <location>
        <begin position="395"/>
        <end position="507"/>
    </location>
</feature>
<dbReference type="GO" id="GO:0006950">
    <property type="term" value="P:response to stress"/>
    <property type="evidence" value="ECO:0007669"/>
    <property type="project" value="UniProtKB-ARBA"/>
</dbReference>
<keyword evidence="13 18" id="KW-0670">Pyruvate</keyword>
<evidence type="ECO:0000313" key="18">
    <source>
        <dbReference type="EMBL" id="CDR96806.1"/>
    </source>
</evidence>
<evidence type="ECO:0000259" key="17">
    <source>
        <dbReference type="Pfam" id="PF02887"/>
    </source>
</evidence>
<gene>
    <name evidence="18" type="ORF">BBBOND_0307100</name>
</gene>
<evidence type="ECO:0000256" key="12">
    <source>
        <dbReference type="ARBA" id="ARBA00023152"/>
    </source>
</evidence>
<feature type="domain" description="Pyruvate kinase barrel" evidence="16">
    <location>
        <begin position="35"/>
        <end position="359"/>
    </location>
</feature>
<evidence type="ECO:0000256" key="9">
    <source>
        <dbReference type="ARBA" id="ARBA00022777"/>
    </source>
</evidence>
<dbReference type="SUPFAM" id="SSF50800">
    <property type="entry name" value="PK beta-barrel domain-like"/>
    <property type="match status" value="1"/>
</dbReference>
<dbReference type="InterPro" id="IPR015795">
    <property type="entry name" value="Pyrv_Knase_C"/>
</dbReference>
<evidence type="ECO:0000256" key="4">
    <source>
        <dbReference type="ARBA" id="ARBA00008663"/>
    </source>
</evidence>
<dbReference type="AlphaFoldDB" id="A0A061D823"/>
<proteinExistence type="inferred from homology"/>
<dbReference type="OrthoDB" id="108365at2759"/>
<evidence type="ECO:0000256" key="8">
    <source>
        <dbReference type="ARBA" id="ARBA00022741"/>
    </source>
</evidence>
<dbReference type="InterPro" id="IPR001697">
    <property type="entry name" value="Pyr_Knase"/>
</dbReference>
<dbReference type="InterPro" id="IPR018209">
    <property type="entry name" value="Pyrv_Knase_AS"/>
</dbReference>
<evidence type="ECO:0000256" key="1">
    <source>
        <dbReference type="ARBA" id="ARBA00001946"/>
    </source>
</evidence>
<sequence length="509" mass="54920">MESAFDVCAGGISQLSEITLDKISRKITAADIKNKRTHIVCTMGPSVKTAETVVALIDAGLNVCRFNFSHGDHQSQKEMLMKVQSAMEQRPHANVGLMLDTKGPEIRTGFLKEHKAINLVHGQSLKITTDYTYEGDSECIACSYPKLTESVQVGSRILIADGSLTCEVMEKFSDHIVVKVLNNATIGEKKNMNLPGVKVDLPVLGEKDINDIQQFAVPNNFDFIALSFAQSADDIRECRRVLGEAGKHIKVIPKIENMEGLRNFDAILAEADGVMIARGDLGMEIPVEKVCIAQKYMIKKCNEASKPVITATQMLESMINNPRPTRAESSDVVNAVLDGTDCVMLSGESAGGKYPVDCVEIMAKLCFEAENCIANRKHFANAIAATNKNLSKEQALARAAALVAMEINAAAILSFSADGSLTHYISGCKPTCPVVSFSTEQHVTKYMSVCRNLMAKRLPAYGNQESDINAAIASAKEMGVVEQGAMVVVAYATGSGAQAADNFVRVVSA</sequence>
<dbReference type="InterPro" id="IPR015793">
    <property type="entry name" value="Pyrv_Knase_brl"/>
</dbReference>
<evidence type="ECO:0000313" key="19">
    <source>
        <dbReference type="Proteomes" id="UP000033188"/>
    </source>
</evidence>
<evidence type="ECO:0000256" key="10">
    <source>
        <dbReference type="ARBA" id="ARBA00022840"/>
    </source>
</evidence>
<dbReference type="InterPro" id="IPR015806">
    <property type="entry name" value="Pyrv_Knase_insert_dom_sf"/>
</dbReference>
<name>A0A061D823_BABBI</name>
<dbReference type="InterPro" id="IPR011037">
    <property type="entry name" value="Pyrv_Knase-like_insert_dom_sf"/>
</dbReference>
<reference evidence="19" key="1">
    <citation type="journal article" date="2014" name="Nucleic Acids Res.">
        <title>The evolutionary dynamics of variant antigen genes in Babesia reveal a history of genomic innovation underlying host-parasite interaction.</title>
        <authorList>
            <person name="Jackson A.P."/>
            <person name="Otto T.D."/>
            <person name="Darby A."/>
            <person name="Ramaprasad A."/>
            <person name="Xia D."/>
            <person name="Echaide I.E."/>
            <person name="Farber M."/>
            <person name="Gahlot S."/>
            <person name="Gamble J."/>
            <person name="Gupta D."/>
            <person name="Gupta Y."/>
            <person name="Jackson L."/>
            <person name="Malandrin L."/>
            <person name="Malas T.B."/>
            <person name="Moussa E."/>
            <person name="Nair M."/>
            <person name="Reid A.J."/>
            <person name="Sanders M."/>
            <person name="Sharma J."/>
            <person name="Tracey A."/>
            <person name="Quail M.A."/>
            <person name="Weir W."/>
            <person name="Wastling J.M."/>
            <person name="Hall N."/>
            <person name="Willadsen P."/>
            <person name="Lingelbach K."/>
            <person name="Shiels B."/>
            <person name="Tait A."/>
            <person name="Berriman M."/>
            <person name="Allred D.R."/>
            <person name="Pain A."/>
        </authorList>
    </citation>
    <scope>NUCLEOTIDE SEQUENCE [LARGE SCALE GENOMIC DNA]</scope>
    <source>
        <strain evidence="19">Bond</strain>
    </source>
</reference>
<dbReference type="InterPro" id="IPR036918">
    <property type="entry name" value="Pyrv_Knase_C_sf"/>
</dbReference>
<comment type="pathway">
    <text evidence="3 15">Carbohydrate degradation; glycolysis; pyruvate from D-glyceraldehyde 3-phosphate: step 5/5.</text>
</comment>
<dbReference type="VEuPathDB" id="PiroplasmaDB:BBBOND_0307100"/>
<dbReference type="GO" id="GO:0004743">
    <property type="term" value="F:pyruvate kinase activity"/>
    <property type="evidence" value="ECO:0007669"/>
    <property type="project" value="UniProtKB-EC"/>
</dbReference>
<dbReference type="FunFam" id="3.20.20.60:FF:000001">
    <property type="entry name" value="Pyruvate kinase"/>
    <property type="match status" value="1"/>
</dbReference>
<keyword evidence="6 15" id="KW-0808">Transferase</keyword>
<dbReference type="STRING" id="5866.A0A061D823"/>
<protein>
    <recommendedName>
        <fullName evidence="5 15">Pyruvate kinase</fullName>
        <ecNumber evidence="5 15">2.7.1.40</ecNumber>
    </recommendedName>
</protein>
<evidence type="ECO:0000256" key="14">
    <source>
        <dbReference type="ARBA" id="ARBA00048152"/>
    </source>
</evidence>
<accession>A0A061D823</accession>
<keyword evidence="19" id="KW-1185">Reference proteome</keyword>
<dbReference type="Pfam" id="PF00224">
    <property type="entry name" value="PK"/>
    <property type="match status" value="1"/>
</dbReference>
<evidence type="ECO:0000256" key="7">
    <source>
        <dbReference type="ARBA" id="ARBA00022723"/>
    </source>
</evidence>
<dbReference type="InterPro" id="IPR015813">
    <property type="entry name" value="Pyrv/PenolPyrv_kinase-like_dom"/>
</dbReference>
<organism evidence="18 19">
    <name type="scientific">Babesia bigemina</name>
    <dbReference type="NCBI Taxonomy" id="5866"/>
    <lineage>
        <taxon>Eukaryota</taxon>
        <taxon>Sar</taxon>
        <taxon>Alveolata</taxon>
        <taxon>Apicomplexa</taxon>
        <taxon>Aconoidasida</taxon>
        <taxon>Piroplasmida</taxon>
        <taxon>Babesiidae</taxon>
        <taxon>Babesia</taxon>
    </lineage>
</organism>
<evidence type="ECO:0000256" key="2">
    <source>
        <dbReference type="ARBA" id="ARBA00001958"/>
    </source>
</evidence>
<dbReference type="GO" id="GO:0000287">
    <property type="term" value="F:magnesium ion binding"/>
    <property type="evidence" value="ECO:0007669"/>
    <property type="project" value="InterPro"/>
</dbReference>